<protein>
    <submittedName>
        <fullName evidence="17">Phosphoenolpyruvate-protein phosphotransferase</fullName>
    </submittedName>
</protein>
<dbReference type="SUPFAM" id="SSF55804">
    <property type="entry name" value="Phoshotransferase/anion transport protein"/>
    <property type="match status" value="1"/>
</dbReference>
<dbReference type="CDD" id="cd00211">
    <property type="entry name" value="PTS_IIA_fru"/>
    <property type="match status" value="1"/>
</dbReference>
<dbReference type="EMBL" id="CP005973">
    <property type="protein sequence ID" value="AJR05099.1"/>
    <property type="molecule type" value="Genomic_DNA"/>
</dbReference>
<keyword evidence="9" id="KW-0762">Sugar transport</keyword>
<dbReference type="InterPro" id="IPR006318">
    <property type="entry name" value="PTS_EI-like"/>
</dbReference>
<evidence type="ECO:0000259" key="15">
    <source>
        <dbReference type="PROSITE" id="PS51094"/>
    </source>
</evidence>
<keyword evidence="6" id="KW-0813">Transport</keyword>
<dbReference type="InterPro" id="IPR036637">
    <property type="entry name" value="Phosphohistidine_dom_sf"/>
</dbReference>
<accession>A0A0C5WIV8</accession>
<dbReference type="Pfam" id="PF02896">
    <property type="entry name" value="PEP-utilizers_C"/>
    <property type="match status" value="1"/>
</dbReference>
<dbReference type="InterPro" id="IPR035895">
    <property type="entry name" value="HPr-like_sf"/>
</dbReference>
<dbReference type="Proteomes" id="UP000032303">
    <property type="component" value="Chromosome 1"/>
</dbReference>
<keyword evidence="17" id="KW-0670">Pyruvate</keyword>
<keyword evidence="10 17" id="KW-0808">Transferase</keyword>
<dbReference type="SUPFAM" id="SSF47831">
    <property type="entry name" value="Enzyme I of the PEP:sugar phosphotransferase system HPr-binding (sub)domain"/>
    <property type="match status" value="1"/>
</dbReference>
<dbReference type="STRING" id="658445.H744_1c0066"/>
<evidence type="ECO:0000256" key="10">
    <source>
        <dbReference type="ARBA" id="ARBA00022679"/>
    </source>
</evidence>
<reference evidence="17 18" key="1">
    <citation type="submission" date="2013-05" db="EMBL/GenBank/DDBJ databases">
        <title>Complete genome sequence of the lipase-producing bacterium Photobacterium gaetbulicola Gung47.</title>
        <authorList>
            <person name="Kim Y.-O."/>
        </authorList>
    </citation>
    <scope>NUCLEOTIDE SEQUENCE [LARGE SCALE GENOMIC DNA]</scope>
    <source>
        <strain evidence="17 18">Gung47</strain>
    </source>
</reference>
<dbReference type="PROSITE" id="PS00369">
    <property type="entry name" value="PTS_HPR_HIS"/>
    <property type="match status" value="1"/>
</dbReference>
<dbReference type="PATRIC" id="fig|658445.3.peg.78"/>
<organism evidence="17 18">
    <name type="scientific">Photobacterium gaetbulicola Gung47</name>
    <dbReference type="NCBI Taxonomy" id="658445"/>
    <lineage>
        <taxon>Bacteria</taxon>
        <taxon>Pseudomonadati</taxon>
        <taxon>Pseudomonadota</taxon>
        <taxon>Gammaproteobacteria</taxon>
        <taxon>Vibrionales</taxon>
        <taxon>Vibrionaceae</taxon>
        <taxon>Photobacterium</taxon>
    </lineage>
</organism>
<dbReference type="Gene3D" id="3.20.20.60">
    <property type="entry name" value="Phosphoenolpyruvate-binding domains"/>
    <property type="match status" value="1"/>
</dbReference>
<dbReference type="PROSITE" id="PS00742">
    <property type="entry name" value="PEP_ENZYMES_2"/>
    <property type="match status" value="1"/>
</dbReference>
<dbReference type="SUPFAM" id="SSF52009">
    <property type="entry name" value="Phosphohistidine domain"/>
    <property type="match status" value="1"/>
</dbReference>
<dbReference type="Gene3D" id="3.30.1340.10">
    <property type="entry name" value="HPr-like"/>
    <property type="match status" value="1"/>
</dbReference>
<dbReference type="Pfam" id="PF00391">
    <property type="entry name" value="PEP-utilizers"/>
    <property type="match status" value="1"/>
</dbReference>
<dbReference type="GO" id="GO:0016020">
    <property type="term" value="C:membrane"/>
    <property type="evidence" value="ECO:0007669"/>
    <property type="project" value="InterPro"/>
</dbReference>
<dbReference type="SUPFAM" id="SSF55594">
    <property type="entry name" value="HPr-like"/>
    <property type="match status" value="1"/>
</dbReference>
<evidence type="ECO:0000256" key="12">
    <source>
        <dbReference type="ARBA" id="ARBA00022723"/>
    </source>
</evidence>
<dbReference type="GO" id="GO:0008982">
    <property type="term" value="F:protein-N(PI)-phosphohistidine-sugar phosphotransferase activity"/>
    <property type="evidence" value="ECO:0007669"/>
    <property type="project" value="InterPro"/>
</dbReference>
<dbReference type="NCBIfam" id="TIGR00848">
    <property type="entry name" value="fruA"/>
    <property type="match status" value="1"/>
</dbReference>
<dbReference type="InterPro" id="IPR002178">
    <property type="entry name" value="PTS_EIIA_type-2_dom"/>
</dbReference>
<dbReference type="GO" id="GO:0005737">
    <property type="term" value="C:cytoplasm"/>
    <property type="evidence" value="ECO:0007669"/>
    <property type="project" value="UniProtKB-SubCell"/>
</dbReference>
<keyword evidence="8" id="KW-0597">Phosphoprotein</keyword>
<evidence type="ECO:0000256" key="5">
    <source>
        <dbReference type="ARBA" id="ARBA00007837"/>
    </source>
</evidence>
<dbReference type="Gene3D" id="1.10.274.10">
    <property type="entry name" value="PtsI, HPr-binding domain"/>
    <property type="match status" value="1"/>
</dbReference>
<evidence type="ECO:0000313" key="18">
    <source>
        <dbReference type="Proteomes" id="UP000032303"/>
    </source>
</evidence>
<dbReference type="OrthoDB" id="9765468at2"/>
<dbReference type="HOGENOM" id="CLU_007308_5_0_6"/>
<dbReference type="PANTHER" id="PTHR46244">
    <property type="entry name" value="PHOSPHOENOLPYRUVATE-PROTEIN PHOSPHOTRANSFERASE"/>
    <property type="match status" value="1"/>
</dbReference>
<dbReference type="AlphaFoldDB" id="A0A0C5WIV8"/>
<dbReference type="InterPro" id="IPR050499">
    <property type="entry name" value="PEP-utilizing_PTS_enzyme"/>
</dbReference>
<dbReference type="PROSITE" id="PS51094">
    <property type="entry name" value="PTS_EIIA_TYPE_2"/>
    <property type="match status" value="1"/>
</dbReference>
<keyword evidence="13" id="KW-0418">Kinase</keyword>
<keyword evidence="7" id="KW-0963">Cytoplasm</keyword>
<dbReference type="InterPro" id="IPR015813">
    <property type="entry name" value="Pyrv/PenolPyrv_kinase-like_dom"/>
</dbReference>
<evidence type="ECO:0000256" key="7">
    <source>
        <dbReference type="ARBA" id="ARBA00022490"/>
    </source>
</evidence>
<keyword evidence="12" id="KW-0479">Metal-binding</keyword>
<dbReference type="InterPro" id="IPR000121">
    <property type="entry name" value="PEP_util_C"/>
</dbReference>
<comment type="catalytic activity">
    <reaction evidence="1">
        <text>L-histidyl-[protein] + phosphoenolpyruvate = N(pros)-phospho-L-histidyl-[protein] + pyruvate</text>
        <dbReference type="Rhea" id="RHEA:23880"/>
        <dbReference type="Rhea" id="RHEA-COMP:9745"/>
        <dbReference type="Rhea" id="RHEA-COMP:9746"/>
        <dbReference type="ChEBI" id="CHEBI:15361"/>
        <dbReference type="ChEBI" id="CHEBI:29979"/>
        <dbReference type="ChEBI" id="CHEBI:58702"/>
        <dbReference type="ChEBI" id="CHEBI:64837"/>
        <dbReference type="EC" id="2.7.3.9"/>
    </reaction>
</comment>
<dbReference type="CDD" id="cd00367">
    <property type="entry name" value="PTS-HPr_like"/>
    <property type="match status" value="1"/>
</dbReference>
<comment type="subcellular location">
    <subcellularLocation>
        <location evidence="4">Cytoplasm</location>
    </subcellularLocation>
</comment>
<proteinExistence type="inferred from homology"/>
<dbReference type="GO" id="GO:0046872">
    <property type="term" value="F:metal ion binding"/>
    <property type="evidence" value="ECO:0007669"/>
    <property type="project" value="UniProtKB-KW"/>
</dbReference>
<evidence type="ECO:0000259" key="16">
    <source>
        <dbReference type="PROSITE" id="PS51350"/>
    </source>
</evidence>
<evidence type="ECO:0000313" key="17">
    <source>
        <dbReference type="EMBL" id="AJR05099.1"/>
    </source>
</evidence>
<dbReference type="InterPro" id="IPR008731">
    <property type="entry name" value="PTS_EIN"/>
</dbReference>
<dbReference type="Pfam" id="PF05524">
    <property type="entry name" value="PEP-utilisers_N"/>
    <property type="match status" value="1"/>
</dbReference>
<keyword evidence="14" id="KW-0460">Magnesium</keyword>
<feature type="domain" description="PTS EIIA type-2" evidence="15">
    <location>
        <begin position="683"/>
        <end position="826"/>
    </location>
</feature>
<dbReference type="Pfam" id="PF00381">
    <property type="entry name" value="PTS-HPr"/>
    <property type="match status" value="1"/>
</dbReference>
<dbReference type="Pfam" id="PF00359">
    <property type="entry name" value="PTS_EIIA_2"/>
    <property type="match status" value="1"/>
</dbReference>
<dbReference type="InterPro" id="IPR023151">
    <property type="entry name" value="PEP_util_CS"/>
</dbReference>
<evidence type="ECO:0000256" key="6">
    <source>
        <dbReference type="ARBA" id="ARBA00022448"/>
    </source>
</evidence>
<dbReference type="GO" id="GO:0009401">
    <property type="term" value="P:phosphoenolpyruvate-dependent sugar phosphotransferase system"/>
    <property type="evidence" value="ECO:0007669"/>
    <property type="project" value="UniProtKB-KW"/>
</dbReference>
<evidence type="ECO:0000256" key="8">
    <source>
        <dbReference type="ARBA" id="ARBA00022553"/>
    </source>
</evidence>
<feature type="domain" description="HPr" evidence="16">
    <location>
        <begin position="2"/>
        <end position="94"/>
    </location>
</feature>
<dbReference type="GO" id="GO:0016301">
    <property type="term" value="F:kinase activity"/>
    <property type="evidence" value="ECO:0007669"/>
    <property type="project" value="UniProtKB-KW"/>
</dbReference>
<evidence type="ECO:0000256" key="11">
    <source>
        <dbReference type="ARBA" id="ARBA00022683"/>
    </source>
</evidence>
<dbReference type="PANTHER" id="PTHR46244:SF4">
    <property type="entry name" value="MULTIPHOSPHORYL TRANSFER PROTEIN 1-RELATED"/>
    <property type="match status" value="1"/>
</dbReference>
<dbReference type="Gene3D" id="3.50.30.10">
    <property type="entry name" value="Phosphohistidine domain"/>
    <property type="match status" value="1"/>
</dbReference>
<dbReference type="InterPro" id="IPR000032">
    <property type="entry name" value="HPr-like"/>
</dbReference>
<comment type="catalytic activity">
    <reaction evidence="2">
        <text>D-fructose(out) + N(pros)-phospho-L-histidyl-[protein] = D-fructose 1-phosphate(in) + L-histidyl-[protein]</text>
        <dbReference type="Rhea" id="RHEA:49252"/>
        <dbReference type="Rhea" id="RHEA-COMP:9745"/>
        <dbReference type="Rhea" id="RHEA-COMP:9746"/>
        <dbReference type="ChEBI" id="CHEBI:29979"/>
        <dbReference type="ChEBI" id="CHEBI:37721"/>
        <dbReference type="ChEBI" id="CHEBI:58674"/>
        <dbReference type="ChEBI" id="CHEBI:64837"/>
        <dbReference type="EC" id="2.7.1.202"/>
    </reaction>
</comment>
<dbReference type="SUPFAM" id="SSF51621">
    <property type="entry name" value="Phosphoenolpyruvate/pyruvate domain"/>
    <property type="match status" value="1"/>
</dbReference>
<dbReference type="Gene3D" id="3.40.930.10">
    <property type="entry name" value="Mannitol-specific EII, Chain A"/>
    <property type="match status" value="1"/>
</dbReference>
<dbReference type="InterPro" id="IPR008279">
    <property type="entry name" value="PEP-util_enz_mobile_dom"/>
</dbReference>
<evidence type="ECO:0000256" key="4">
    <source>
        <dbReference type="ARBA" id="ARBA00004496"/>
    </source>
</evidence>
<sequence>MKHQFAFRCELPNGIHARPATHLEKACGQFDCQITLVNHRNNHQGDAKSVLSLVGTDTLLNDNCSLIFEGHDSEQACQSLESFIHNEFPHCDEALATEDNAEAFPLPQSLMRHQPTLLHGKRLATGIGHGKLIEFSYTNLNLFATEHCDNEHARFHNAHQQVINSLSETVIKATQQEKDIITAHLAILNDSSFTGSISDLLREHSTANAILATFEKLTKQLEQSASAYLRERALDIRDVAEQLLIAAYPEVQCQREFQLAEPSIVLAKDLTPSQFIGLDKHLLQGLVLTHAGNTSHTVILARAFGIPTLSGITAEQCRAALNTSVYIDAHLGVLATDCTEPVQRYFQRALILSQQEKKQKEQFIYQPAVTSDGHQIEIAANIACSAEASSAFANGAEGIGLFRTEMLFMDRQSAPGEDEQFEHYCKVLKAAVGKPVIIRTMDIGGDKPIDYLNLPEENNPFLGYRAVRIYPKFEQLFRTQLRAILRASVYGSTKIMIPMIQSIEEIRWVKQQLAEVKAELDSCDIANSGQVQLGIMVEVPAVAFIIDQFCQEVDFFSIGSNDMTQYLLAVDRDNGQVSHLYNSLAPAFLRMLGHVVKTAHEHNRWVGLCGELGADNKVLSLLVGSGLDELSMSAPKITATKAALNDLALTHCQQLFEQACQCPTIDDVTTLLENASATGPEKPLLGIDCVFKHADFANKEEAIQTLVGNLAVQGRTDNAYALEDDIWAREAVFSTGLGHGFAIPHTKSGNIRHSSISIAQLKTPIDWQSDSGDVDFIIMLTLNKEQGDQHMRIFSGLARKLIHQDFRDKLQNCGDEAAMIQLLEQELAL</sequence>
<evidence type="ECO:0000256" key="13">
    <source>
        <dbReference type="ARBA" id="ARBA00022777"/>
    </source>
</evidence>
<dbReference type="InterPro" id="IPR004715">
    <property type="entry name" value="PTS_IIA_fruc"/>
</dbReference>
<evidence type="ECO:0000256" key="9">
    <source>
        <dbReference type="ARBA" id="ARBA00022597"/>
    </source>
</evidence>
<gene>
    <name evidence="17" type="ORF">H744_1c0066</name>
</gene>
<dbReference type="PRINTS" id="PR01736">
    <property type="entry name" value="PHPHTRNFRASE"/>
</dbReference>
<dbReference type="KEGG" id="pgb:H744_1c0066"/>
<dbReference type="InterPro" id="IPR040442">
    <property type="entry name" value="Pyrv_kinase-like_dom_sf"/>
</dbReference>
<keyword evidence="18" id="KW-1185">Reference proteome</keyword>
<dbReference type="PROSITE" id="PS51350">
    <property type="entry name" value="PTS_HPR_DOM"/>
    <property type="match status" value="1"/>
</dbReference>
<evidence type="ECO:0000256" key="2">
    <source>
        <dbReference type="ARBA" id="ARBA00001401"/>
    </source>
</evidence>
<comment type="similarity">
    <text evidence="5">Belongs to the PEP-utilizing enzyme family.</text>
</comment>
<comment type="cofactor">
    <cofactor evidence="3">
        <name>Mg(2+)</name>
        <dbReference type="ChEBI" id="CHEBI:18420"/>
    </cofactor>
</comment>
<dbReference type="InterPro" id="IPR036618">
    <property type="entry name" value="PtsI_HPr-bd_sf"/>
</dbReference>
<evidence type="ECO:0000256" key="14">
    <source>
        <dbReference type="ARBA" id="ARBA00022842"/>
    </source>
</evidence>
<evidence type="ECO:0000256" key="1">
    <source>
        <dbReference type="ARBA" id="ARBA00000683"/>
    </source>
</evidence>
<keyword evidence="11" id="KW-0598">Phosphotransferase system</keyword>
<dbReference type="GO" id="GO:0008965">
    <property type="term" value="F:phosphoenolpyruvate-protein phosphotransferase activity"/>
    <property type="evidence" value="ECO:0007669"/>
    <property type="project" value="UniProtKB-EC"/>
</dbReference>
<name>A0A0C5WIV8_9GAMM</name>
<dbReference type="NCBIfam" id="TIGR01417">
    <property type="entry name" value="PTS_I_fam"/>
    <property type="match status" value="1"/>
</dbReference>
<evidence type="ECO:0000256" key="3">
    <source>
        <dbReference type="ARBA" id="ARBA00001946"/>
    </source>
</evidence>
<dbReference type="InterPro" id="IPR016152">
    <property type="entry name" value="PTrfase/Anion_transptr"/>
</dbReference>
<dbReference type="InterPro" id="IPR001020">
    <property type="entry name" value="PTS_HPr_His_P_site"/>
</dbReference>